<dbReference type="EMBL" id="JANHOH010000013">
    <property type="protein sequence ID" value="MCQ6961325.1"/>
    <property type="molecule type" value="Genomic_DNA"/>
</dbReference>
<organism evidence="1 2">
    <name type="scientific">Mucilaginibacter aquariorum</name>
    <dbReference type="NCBI Taxonomy" id="2967225"/>
    <lineage>
        <taxon>Bacteria</taxon>
        <taxon>Pseudomonadati</taxon>
        <taxon>Bacteroidota</taxon>
        <taxon>Sphingobacteriia</taxon>
        <taxon>Sphingobacteriales</taxon>
        <taxon>Sphingobacteriaceae</taxon>
        <taxon>Mucilaginibacter</taxon>
    </lineage>
</organism>
<evidence type="ECO:0000313" key="1">
    <source>
        <dbReference type="EMBL" id="MCQ6961325.1"/>
    </source>
</evidence>
<evidence type="ECO:0000313" key="2">
    <source>
        <dbReference type="Proteomes" id="UP001204376"/>
    </source>
</evidence>
<dbReference type="RefSeq" id="WP_256541493.1">
    <property type="nucleotide sequence ID" value="NZ_JANHOH010000013.1"/>
</dbReference>
<keyword evidence="2" id="KW-1185">Reference proteome</keyword>
<accession>A0ABT1TAC1</accession>
<comment type="caution">
    <text evidence="1">The sequence shown here is derived from an EMBL/GenBank/DDBJ whole genome shotgun (WGS) entry which is preliminary data.</text>
</comment>
<sequence length="298" mass="33870">MKFVGNGKRISFNQYNGNFSYSGQCISFYPSGKRKSIINYGDFGKEGFEYWYYPNGKMFKLIKNEANENRKFFPNGELIDFYDTNGAQICKDGFGNSIEYDQLSKETVMEGPIVNGKKEGAWTGKIPFIDSGKYVLVYKNDEPISGLGYDSLGKSYSFNEVFSTTEYINGPTNFISEIKKSLKAYNLPKADIDSAILSFIVDESGRLMQLSTLKPTTPELLKALKESLSKQPNWSPTKLYGVPLKTKVILALNISHGHKGNSYFTKLIYTLRPLYKEKELNISHLMSTYMNKNSIIRR</sequence>
<name>A0ABT1TAC1_9SPHI</name>
<gene>
    <name evidence="1" type="ORF">NPE20_25355</name>
</gene>
<dbReference type="Proteomes" id="UP001204376">
    <property type="component" value="Unassembled WGS sequence"/>
</dbReference>
<proteinExistence type="predicted"/>
<protein>
    <submittedName>
        <fullName evidence="1">Uncharacterized protein</fullName>
    </submittedName>
</protein>
<reference evidence="1 2" key="1">
    <citation type="submission" date="2022-07" db="EMBL/GenBank/DDBJ databases">
        <title>Mucilaginibacter sp. JC4.</title>
        <authorList>
            <person name="Le V."/>
            <person name="Ko S.-R."/>
            <person name="Ahn C.-Y."/>
            <person name="Oh H.-M."/>
        </authorList>
    </citation>
    <scope>NUCLEOTIDE SEQUENCE [LARGE SCALE GENOMIC DNA]</scope>
    <source>
        <strain evidence="1 2">JC4</strain>
    </source>
</reference>